<dbReference type="GO" id="GO:0006508">
    <property type="term" value="P:proteolysis"/>
    <property type="evidence" value="ECO:0007669"/>
    <property type="project" value="UniProtKB-KW"/>
</dbReference>
<dbReference type="Proteomes" id="UP000502699">
    <property type="component" value="Chromosome"/>
</dbReference>
<dbReference type="InterPro" id="IPR001131">
    <property type="entry name" value="Peptidase_M24B_aminopep-P_CS"/>
</dbReference>
<dbReference type="Pfam" id="PF05195">
    <property type="entry name" value="AMP_N"/>
    <property type="match status" value="1"/>
</dbReference>
<evidence type="ECO:0000256" key="4">
    <source>
        <dbReference type="ARBA" id="ARBA00012574"/>
    </source>
</evidence>
<dbReference type="PROSITE" id="PS00491">
    <property type="entry name" value="PROLINE_PEPTIDASE"/>
    <property type="match status" value="1"/>
</dbReference>
<evidence type="ECO:0000256" key="11">
    <source>
        <dbReference type="ARBA" id="ARBA00075356"/>
    </source>
</evidence>
<dbReference type="GO" id="GO:0005829">
    <property type="term" value="C:cytosol"/>
    <property type="evidence" value="ECO:0007669"/>
    <property type="project" value="TreeGrafter"/>
</dbReference>
<dbReference type="Gene3D" id="3.40.350.10">
    <property type="entry name" value="Creatinase/prolidase N-terminal domain"/>
    <property type="match status" value="1"/>
</dbReference>
<name>A0A6G7V9Y6_9GAMM</name>
<evidence type="ECO:0000256" key="10">
    <source>
        <dbReference type="ARBA" id="ARBA00069363"/>
    </source>
</evidence>
<dbReference type="InterPro" id="IPR052433">
    <property type="entry name" value="X-Pro_dipept-like"/>
</dbReference>
<dbReference type="RefSeq" id="WP_166269453.1">
    <property type="nucleotide sequence ID" value="NZ_CP048029.1"/>
</dbReference>
<dbReference type="PRINTS" id="PR00599">
    <property type="entry name" value="MAPEPTIDASE"/>
</dbReference>
<dbReference type="InterPro" id="IPR000994">
    <property type="entry name" value="Pept_M24"/>
</dbReference>
<dbReference type="PANTHER" id="PTHR43226:SF4">
    <property type="entry name" value="XAA-PRO AMINOPEPTIDASE 3"/>
    <property type="match status" value="1"/>
</dbReference>
<keyword evidence="15" id="KW-1185">Reference proteome</keyword>
<dbReference type="KEGG" id="cjap:GWK36_01450"/>
<dbReference type="InterPro" id="IPR001714">
    <property type="entry name" value="Pept_M24_MAP"/>
</dbReference>
<keyword evidence="8" id="KW-0482">Metalloprotease</keyword>
<evidence type="ECO:0000313" key="15">
    <source>
        <dbReference type="Proteomes" id="UP000502699"/>
    </source>
</evidence>
<keyword evidence="5" id="KW-0645">Protease</keyword>
<evidence type="ECO:0000256" key="2">
    <source>
        <dbReference type="ARBA" id="ARBA00001936"/>
    </source>
</evidence>
<evidence type="ECO:0000256" key="9">
    <source>
        <dbReference type="ARBA" id="ARBA00023211"/>
    </source>
</evidence>
<dbReference type="SUPFAM" id="SSF55920">
    <property type="entry name" value="Creatinase/aminopeptidase"/>
    <property type="match status" value="1"/>
</dbReference>
<dbReference type="EC" id="3.4.11.9" evidence="4"/>
<evidence type="ECO:0000256" key="12">
    <source>
        <dbReference type="ARBA" id="ARBA00081411"/>
    </source>
</evidence>
<dbReference type="EMBL" id="CP048029">
    <property type="protein sequence ID" value="QIK36883.1"/>
    <property type="molecule type" value="Genomic_DNA"/>
</dbReference>
<dbReference type="Gene3D" id="3.90.230.10">
    <property type="entry name" value="Creatinase/methionine aminopeptidase superfamily"/>
    <property type="match status" value="1"/>
</dbReference>
<keyword evidence="14" id="KW-0031">Aminopeptidase</keyword>
<dbReference type="CDD" id="cd01087">
    <property type="entry name" value="Prolidase"/>
    <property type="match status" value="1"/>
</dbReference>
<organism evidence="14 15">
    <name type="scientific">Caldichromatium japonicum</name>
    <dbReference type="NCBI Taxonomy" id="2699430"/>
    <lineage>
        <taxon>Bacteria</taxon>
        <taxon>Pseudomonadati</taxon>
        <taxon>Pseudomonadota</taxon>
        <taxon>Gammaproteobacteria</taxon>
        <taxon>Chromatiales</taxon>
        <taxon>Chromatiaceae</taxon>
        <taxon>Caldichromatium</taxon>
    </lineage>
</organism>
<dbReference type="NCBIfam" id="NF008131">
    <property type="entry name" value="PRK10879.1"/>
    <property type="match status" value="1"/>
</dbReference>
<feature type="domain" description="Aminopeptidase P N-terminal" evidence="13">
    <location>
        <begin position="1"/>
        <end position="135"/>
    </location>
</feature>
<dbReference type="GO" id="GO:0070006">
    <property type="term" value="F:metalloaminopeptidase activity"/>
    <property type="evidence" value="ECO:0007669"/>
    <property type="project" value="InterPro"/>
</dbReference>
<keyword evidence="6" id="KW-0479">Metal-binding</keyword>
<dbReference type="InterPro" id="IPR029149">
    <property type="entry name" value="Creatin/AminoP/Spt16_N"/>
</dbReference>
<dbReference type="SUPFAM" id="SSF53092">
    <property type="entry name" value="Creatinase/prolidase N-terminal domain"/>
    <property type="match status" value="1"/>
</dbReference>
<dbReference type="Pfam" id="PF00557">
    <property type="entry name" value="Peptidase_M24"/>
    <property type="match status" value="1"/>
</dbReference>
<evidence type="ECO:0000256" key="6">
    <source>
        <dbReference type="ARBA" id="ARBA00022723"/>
    </source>
</evidence>
<dbReference type="PANTHER" id="PTHR43226">
    <property type="entry name" value="XAA-PRO AMINOPEPTIDASE 3"/>
    <property type="match status" value="1"/>
</dbReference>
<evidence type="ECO:0000256" key="1">
    <source>
        <dbReference type="ARBA" id="ARBA00001424"/>
    </source>
</evidence>
<comment type="similarity">
    <text evidence="3">Belongs to the peptidase M24B family.</text>
</comment>
<gene>
    <name evidence="14" type="primary">pepP</name>
    <name evidence="14" type="ORF">GWK36_01450</name>
</gene>
<accession>A0A6G7V9Y6</accession>
<comment type="catalytic activity">
    <reaction evidence="1">
        <text>Release of any N-terminal amino acid, including proline, that is linked to proline, even from a dipeptide or tripeptide.</text>
        <dbReference type="EC" id="3.4.11.9"/>
    </reaction>
</comment>
<evidence type="ECO:0000313" key="14">
    <source>
        <dbReference type="EMBL" id="QIK36883.1"/>
    </source>
</evidence>
<evidence type="ECO:0000256" key="3">
    <source>
        <dbReference type="ARBA" id="ARBA00008766"/>
    </source>
</evidence>
<proteinExistence type="inferred from homology"/>
<evidence type="ECO:0000259" key="13">
    <source>
        <dbReference type="SMART" id="SM01011"/>
    </source>
</evidence>
<dbReference type="InterPro" id="IPR007865">
    <property type="entry name" value="Aminopep_P_N"/>
</dbReference>
<dbReference type="GO" id="GO:0030145">
    <property type="term" value="F:manganese ion binding"/>
    <property type="evidence" value="ECO:0007669"/>
    <property type="project" value="InterPro"/>
</dbReference>
<protein>
    <recommendedName>
        <fullName evidence="10">Xaa-Pro aminopeptidase</fullName>
        <ecNumber evidence="4">3.4.11.9</ecNumber>
    </recommendedName>
    <alternativeName>
        <fullName evidence="11">Aminopeptidase P II</fullName>
    </alternativeName>
    <alternativeName>
        <fullName evidence="12">X-Pro aminopeptidase</fullName>
    </alternativeName>
</protein>
<evidence type="ECO:0000256" key="5">
    <source>
        <dbReference type="ARBA" id="ARBA00022670"/>
    </source>
</evidence>
<dbReference type="SMART" id="SM01011">
    <property type="entry name" value="AMP_N"/>
    <property type="match status" value="1"/>
</dbReference>
<evidence type="ECO:0000256" key="7">
    <source>
        <dbReference type="ARBA" id="ARBA00022801"/>
    </source>
</evidence>
<dbReference type="InterPro" id="IPR036005">
    <property type="entry name" value="Creatinase/aminopeptidase-like"/>
</dbReference>
<dbReference type="AlphaFoldDB" id="A0A6G7V9Y6"/>
<sequence>MTPAEYLRRRRRLVKAIGPQSIVILPAASERLRNRDVHYPFRQDSDFSYLTGFPEPDAWCVLVQKRKEGEFILFCRPRDPEREQWDGMRIGPEGAIKRFGADQSHPMGALDEEMPKLIEGCKRLYYPIGTNTDLDNRVMGWVRQVRAKARSGTRAPEVLIDLGSILHEQRLKKSAAEIAILRRAARISAQAHLKLMRLCRPGLTEDRLAAEFRYRCALAGASELAYPSIVAGGAHACVLHYIENAAELRDGDLVLVDAGCELSGYASDITRTFPVNGRFTPAQRQIYEWVLKAQQAALKRAIPGRRWNEPHEAALKVLTKGLVELGILDGDPKQLIKDEAYKPYYMHRTGHWLGMDVHDVGDYQRDGEWRKLEPGMVFTVEPGLYLPQIEAVPEEYRGIGVRIEDTVLITEEGHEILSDAVPKDPEAIEQLMQRG</sequence>
<keyword evidence="7 14" id="KW-0378">Hydrolase</keyword>
<dbReference type="FunFam" id="3.90.230.10:FF:000002">
    <property type="entry name" value="Xaa-Pro aminopeptidase 3"/>
    <property type="match status" value="1"/>
</dbReference>
<keyword evidence="9" id="KW-0464">Manganese</keyword>
<evidence type="ECO:0000256" key="8">
    <source>
        <dbReference type="ARBA" id="ARBA00023049"/>
    </source>
</evidence>
<reference evidence="15" key="1">
    <citation type="submission" date="2020-01" db="EMBL/GenBank/DDBJ databases">
        <title>Caldichromatium gen. nov., sp. nov., a thermophilic purple sulfur bacterium member of the family Chromatiaceae isolated from Nakabusa hot spring, Japan.</title>
        <authorList>
            <person name="Saini M.K."/>
            <person name="Hanada S."/>
            <person name="Tank M."/>
        </authorList>
    </citation>
    <scope>NUCLEOTIDE SEQUENCE [LARGE SCALE GENOMIC DNA]</scope>
    <source>
        <strain evidence="15">No.7</strain>
    </source>
</reference>
<comment type="cofactor">
    <cofactor evidence="2">
        <name>Mn(2+)</name>
        <dbReference type="ChEBI" id="CHEBI:29035"/>
    </cofactor>
</comment>